<organism evidence="3 4">
    <name type="scientific">Metschnikowia bicuspidata</name>
    <dbReference type="NCBI Taxonomy" id="27322"/>
    <lineage>
        <taxon>Eukaryota</taxon>
        <taxon>Fungi</taxon>
        <taxon>Dikarya</taxon>
        <taxon>Ascomycota</taxon>
        <taxon>Saccharomycotina</taxon>
        <taxon>Pichiomycetes</taxon>
        <taxon>Metschnikowiaceae</taxon>
        <taxon>Metschnikowia</taxon>
    </lineage>
</organism>
<evidence type="ECO:0000256" key="2">
    <source>
        <dbReference type="SAM" id="SignalP"/>
    </source>
</evidence>
<protein>
    <submittedName>
        <fullName evidence="3">Uncharacterized protein</fullName>
    </submittedName>
</protein>
<name>A0A4P9ZEF1_9ASCO</name>
<sequence length="179" mass="18467">MKLGLLTCISLFSSTVLAKDVPQLDIQFFSVVLQDFQSLGLDYIGYIGTASNVPPEMTSLVLNGATYTDNSFTDFLTRDDVDVNNLRSVATQFPWYSRIESRVAAATVTTTQTVASSSGTTGSTSSAMSSSTGSTSSAMASSTGSTSSARASSTGTMSAGGVANYASQALFGIAALLLL</sequence>
<dbReference type="EMBL" id="ML004456">
    <property type="protein sequence ID" value="RKP30551.1"/>
    <property type="molecule type" value="Genomic_DNA"/>
</dbReference>
<dbReference type="InterPro" id="IPR000992">
    <property type="entry name" value="SRP1_TIP1"/>
</dbReference>
<reference evidence="4" key="1">
    <citation type="journal article" date="2018" name="Nat. Microbiol.">
        <title>Leveraging single-cell genomics to expand the fungal tree of life.</title>
        <authorList>
            <person name="Ahrendt S.R."/>
            <person name="Quandt C.A."/>
            <person name="Ciobanu D."/>
            <person name="Clum A."/>
            <person name="Salamov A."/>
            <person name="Andreopoulos B."/>
            <person name="Cheng J.F."/>
            <person name="Woyke T."/>
            <person name="Pelin A."/>
            <person name="Henrissat B."/>
            <person name="Reynolds N.K."/>
            <person name="Benny G.L."/>
            <person name="Smith M.E."/>
            <person name="James T.Y."/>
            <person name="Grigoriev I.V."/>
        </authorList>
    </citation>
    <scope>NUCLEOTIDE SEQUENCE [LARGE SCALE GENOMIC DNA]</scope>
    <source>
        <strain evidence="4">Baker2002</strain>
    </source>
</reference>
<accession>A0A4P9ZEF1</accession>
<dbReference type="OrthoDB" id="4069694at2759"/>
<evidence type="ECO:0000256" key="1">
    <source>
        <dbReference type="SAM" id="MobiDB-lite"/>
    </source>
</evidence>
<keyword evidence="4" id="KW-1185">Reference proteome</keyword>
<proteinExistence type="predicted"/>
<dbReference type="Proteomes" id="UP000268321">
    <property type="component" value="Unassembled WGS sequence"/>
</dbReference>
<keyword evidence="2" id="KW-0732">Signal</keyword>
<evidence type="ECO:0000313" key="3">
    <source>
        <dbReference type="EMBL" id="RKP30551.1"/>
    </source>
</evidence>
<dbReference type="Pfam" id="PF00660">
    <property type="entry name" value="SRP1_TIP1"/>
    <property type="match status" value="1"/>
</dbReference>
<dbReference type="AlphaFoldDB" id="A0A4P9ZEF1"/>
<evidence type="ECO:0000313" key="4">
    <source>
        <dbReference type="Proteomes" id="UP000268321"/>
    </source>
</evidence>
<feature type="region of interest" description="Disordered" evidence="1">
    <location>
        <begin position="114"/>
        <end position="153"/>
    </location>
</feature>
<feature type="signal peptide" evidence="2">
    <location>
        <begin position="1"/>
        <end position="18"/>
    </location>
</feature>
<feature type="chain" id="PRO_5020564730" evidence="2">
    <location>
        <begin position="19"/>
        <end position="179"/>
    </location>
</feature>
<gene>
    <name evidence="3" type="ORF">METBISCDRAFT_23195</name>
</gene>